<evidence type="ECO:0000256" key="1">
    <source>
        <dbReference type="SAM" id="MobiDB-lite"/>
    </source>
</evidence>
<dbReference type="SUPFAM" id="SSF56059">
    <property type="entry name" value="Glutathione synthetase ATP-binding domain-like"/>
    <property type="match status" value="1"/>
</dbReference>
<dbReference type="Pfam" id="PF03133">
    <property type="entry name" value="TTL"/>
    <property type="match status" value="1"/>
</dbReference>
<feature type="transmembrane region" description="Helical" evidence="2">
    <location>
        <begin position="44"/>
        <end position="64"/>
    </location>
</feature>
<dbReference type="PANTHER" id="PTHR47113:SF1">
    <property type="entry name" value="LD09343P"/>
    <property type="match status" value="1"/>
</dbReference>
<proteinExistence type="predicted"/>
<dbReference type="Proteomes" id="UP001154078">
    <property type="component" value="Chromosome 2"/>
</dbReference>
<dbReference type="PANTHER" id="PTHR47113">
    <property type="entry name" value="LD09343P"/>
    <property type="match status" value="1"/>
</dbReference>
<feature type="compositionally biased region" description="Basic and acidic residues" evidence="1">
    <location>
        <begin position="9"/>
        <end position="22"/>
    </location>
</feature>
<dbReference type="OrthoDB" id="202825at2759"/>
<dbReference type="AlphaFoldDB" id="A0A9P0AVG5"/>
<protein>
    <submittedName>
        <fullName evidence="3">Uncharacterized protein</fullName>
    </submittedName>
</protein>
<keyword evidence="4" id="KW-1185">Reference proteome</keyword>
<gene>
    <name evidence="3" type="ORF">MELIAE_LOCUS3332</name>
</gene>
<dbReference type="PROSITE" id="PS51221">
    <property type="entry name" value="TTL"/>
    <property type="match status" value="1"/>
</dbReference>
<sequence>MKLQNGKITNEKQEENHEEKTAIRQTNGVNIKKPQNLPSKWDKYNSLSILIGIVSFLTVLFIAGEECMQCFNKLDQEKPEKVYVDPKMGFKKFWAYGKNIDSGYLTEVFTVLDRLGYKNSPNTSDWDLLWSHDYPFRRLYQELKDLKPHQKVNHFPGCGYITNKVDLATSGLKYIPPAFKLPNDKDKLLKYSQENPRAKFLQKDNDHRNIKIEDINNIDLNTEGTFIQEFVDKPLLVNGHKFDIGIYTIITSIDPLRIYIYNGEALLRFCPEKYYPFDAKNLNKYVVGDDYLPTWELPDLDYYFNQLGFGMKESLNAYLRSRGKNPSVIWEQIEDAIRTIILDKEKHIADILQRFKSKHNFFEMMRFDFVIDEDLKIYLLEANMSPNLSSAHFPQNKLLYQQVLYNVLGLVGVGENLYRNSLVMRSPLEEEMIVSYKSIATFPKECHSNLCRNGCSSPQCQLCKNCLSPMTKKDLALAYKEHVHRGNCKRIFPPPMTQEEAKKITNLEEYSPENQLHYKWFIGKCLLDKSWC</sequence>
<evidence type="ECO:0000313" key="4">
    <source>
        <dbReference type="Proteomes" id="UP001154078"/>
    </source>
</evidence>
<dbReference type="InterPro" id="IPR053317">
    <property type="entry name" value="Tubulin_polyglutamylase"/>
</dbReference>
<reference evidence="3" key="1">
    <citation type="submission" date="2021-12" db="EMBL/GenBank/DDBJ databases">
        <authorList>
            <person name="King R."/>
        </authorList>
    </citation>
    <scope>NUCLEOTIDE SEQUENCE</scope>
</reference>
<evidence type="ECO:0000256" key="2">
    <source>
        <dbReference type="SAM" id="Phobius"/>
    </source>
</evidence>
<organism evidence="3 4">
    <name type="scientific">Brassicogethes aeneus</name>
    <name type="common">Rape pollen beetle</name>
    <name type="synonym">Meligethes aeneus</name>
    <dbReference type="NCBI Taxonomy" id="1431903"/>
    <lineage>
        <taxon>Eukaryota</taxon>
        <taxon>Metazoa</taxon>
        <taxon>Ecdysozoa</taxon>
        <taxon>Arthropoda</taxon>
        <taxon>Hexapoda</taxon>
        <taxon>Insecta</taxon>
        <taxon>Pterygota</taxon>
        <taxon>Neoptera</taxon>
        <taxon>Endopterygota</taxon>
        <taxon>Coleoptera</taxon>
        <taxon>Polyphaga</taxon>
        <taxon>Cucujiformia</taxon>
        <taxon>Nitidulidae</taxon>
        <taxon>Meligethinae</taxon>
        <taxon>Brassicogethes</taxon>
    </lineage>
</organism>
<keyword evidence="2" id="KW-0812">Transmembrane</keyword>
<accession>A0A9P0AVG5</accession>
<dbReference type="Gene3D" id="3.30.470.20">
    <property type="entry name" value="ATP-grasp fold, B domain"/>
    <property type="match status" value="1"/>
</dbReference>
<name>A0A9P0AVG5_BRAAE</name>
<evidence type="ECO:0000313" key="3">
    <source>
        <dbReference type="EMBL" id="CAH0550539.1"/>
    </source>
</evidence>
<keyword evidence="2" id="KW-1133">Transmembrane helix</keyword>
<keyword evidence="2" id="KW-0472">Membrane</keyword>
<feature type="region of interest" description="Disordered" evidence="1">
    <location>
        <begin position="1"/>
        <end position="31"/>
    </location>
</feature>
<dbReference type="EMBL" id="OV121133">
    <property type="protein sequence ID" value="CAH0550539.1"/>
    <property type="molecule type" value="Genomic_DNA"/>
</dbReference>
<dbReference type="InterPro" id="IPR004344">
    <property type="entry name" value="TTL/TTLL_fam"/>
</dbReference>